<evidence type="ECO:0000313" key="2">
    <source>
        <dbReference type="Proteomes" id="UP000198693"/>
    </source>
</evidence>
<dbReference type="EMBL" id="FPBP01000002">
    <property type="protein sequence ID" value="SFU41039.1"/>
    <property type="molecule type" value="Genomic_DNA"/>
</dbReference>
<dbReference type="SUPFAM" id="SSF51735">
    <property type="entry name" value="NAD(P)-binding Rossmann-fold domains"/>
    <property type="match status" value="1"/>
</dbReference>
<name>A0A1I7FXX3_9GAMM</name>
<evidence type="ECO:0000313" key="1">
    <source>
        <dbReference type="EMBL" id="SFU41039.1"/>
    </source>
</evidence>
<protein>
    <recommendedName>
        <fullName evidence="3">Short chain dehydrogenase</fullName>
    </recommendedName>
</protein>
<reference evidence="2" key="1">
    <citation type="submission" date="2016-10" db="EMBL/GenBank/DDBJ databases">
        <authorList>
            <person name="Varghese N."/>
            <person name="Submissions S."/>
        </authorList>
    </citation>
    <scope>NUCLEOTIDE SEQUENCE [LARGE SCALE GENOMIC DNA]</scope>
    <source>
        <strain evidence="2">CGMCC 1.6981</strain>
    </source>
</reference>
<dbReference type="Proteomes" id="UP000198693">
    <property type="component" value="Unassembled WGS sequence"/>
</dbReference>
<organism evidence="1 2">
    <name type="scientific">Halomonas korlensis</name>
    <dbReference type="NCBI Taxonomy" id="463301"/>
    <lineage>
        <taxon>Bacteria</taxon>
        <taxon>Pseudomonadati</taxon>
        <taxon>Pseudomonadota</taxon>
        <taxon>Gammaproteobacteria</taxon>
        <taxon>Oceanospirillales</taxon>
        <taxon>Halomonadaceae</taxon>
        <taxon>Halomonas</taxon>
    </lineage>
</organism>
<evidence type="ECO:0008006" key="3">
    <source>
        <dbReference type="Google" id="ProtNLM"/>
    </source>
</evidence>
<keyword evidence="2" id="KW-1185">Reference proteome</keyword>
<dbReference type="AlphaFoldDB" id="A0A1I7FXX3"/>
<sequence length="54" mass="5565">MLTRLPDGFSALVLGASGGIGRAVIDALLASERPGRVMVSAARKPHIPIPASNR</sequence>
<gene>
    <name evidence="1" type="ORF">SAMN04487955_10287</name>
</gene>
<dbReference type="Gene3D" id="3.40.50.720">
    <property type="entry name" value="NAD(P)-binding Rossmann-like Domain"/>
    <property type="match status" value="1"/>
</dbReference>
<dbReference type="STRING" id="463301.SAMN04487955_10287"/>
<proteinExistence type="predicted"/>
<accession>A0A1I7FXX3</accession>
<dbReference type="InterPro" id="IPR036291">
    <property type="entry name" value="NAD(P)-bd_dom_sf"/>
</dbReference>